<reference evidence="2 3" key="1">
    <citation type="submission" date="2017-08" db="EMBL/GenBank/DDBJ databases">
        <authorList>
            <person name="de Groot N.N."/>
        </authorList>
    </citation>
    <scope>NUCLEOTIDE SEQUENCE [LARGE SCALE GENOMIC DNA]</scope>
    <source>
        <strain evidence="2 3">JC228</strain>
    </source>
</reference>
<dbReference type="InterPro" id="IPR022770">
    <property type="entry name" value="IucA/IucC-like_C"/>
</dbReference>
<evidence type="ECO:0000313" key="3">
    <source>
        <dbReference type="Proteomes" id="UP000219546"/>
    </source>
</evidence>
<dbReference type="Proteomes" id="UP000219546">
    <property type="component" value="Unassembled WGS sequence"/>
</dbReference>
<evidence type="ECO:0000259" key="1">
    <source>
        <dbReference type="Pfam" id="PF06276"/>
    </source>
</evidence>
<dbReference type="RefSeq" id="WP_179714288.1">
    <property type="nucleotide sequence ID" value="NZ_JBEPMQ010000005.1"/>
</dbReference>
<proteinExistence type="predicted"/>
<dbReference type="GO" id="GO:0003824">
    <property type="term" value="F:catalytic activity"/>
    <property type="evidence" value="ECO:0007669"/>
    <property type="project" value="UniProtKB-ARBA"/>
</dbReference>
<gene>
    <name evidence="2" type="ORF">SAMN05877753_10656</name>
</gene>
<organism evidence="2 3">
    <name type="scientific">Bacillus oleivorans</name>
    <dbReference type="NCBI Taxonomy" id="1448271"/>
    <lineage>
        <taxon>Bacteria</taxon>
        <taxon>Bacillati</taxon>
        <taxon>Bacillota</taxon>
        <taxon>Bacilli</taxon>
        <taxon>Bacillales</taxon>
        <taxon>Bacillaceae</taxon>
        <taxon>Bacillus</taxon>
    </lineage>
</organism>
<dbReference type="Pfam" id="PF06276">
    <property type="entry name" value="FhuF"/>
    <property type="match status" value="1"/>
</dbReference>
<keyword evidence="3" id="KW-1185">Reference proteome</keyword>
<evidence type="ECO:0000313" key="2">
    <source>
        <dbReference type="EMBL" id="SNX72411.1"/>
    </source>
</evidence>
<name>A0A285CXX7_9BACI</name>
<feature type="domain" description="Aerobactin siderophore biosynthesis IucA/IucC-like C-terminal" evidence="1">
    <location>
        <begin position="93"/>
        <end position="207"/>
    </location>
</feature>
<dbReference type="AlphaFoldDB" id="A0A285CXX7"/>
<dbReference type="EMBL" id="OAOP01000006">
    <property type="protein sequence ID" value="SNX72411.1"/>
    <property type="molecule type" value="Genomic_DNA"/>
</dbReference>
<protein>
    <submittedName>
        <fullName evidence="2">Ferric iron reductase protein FhuF</fullName>
    </submittedName>
</protein>
<accession>A0A285CXX7</accession>
<sequence length="265" mass="31353">MLDNRLTEHELQELYRFRLTAEAKEGQLRFTAEEIMTEDTVRSILQKIKDRIEAPNFLVTASILMKRYAFLPVIYLYAFTKWNKILMLNSKQIYIEDAEKSGMWLPEFRLASAEAKPFSAETRELYRKEAITNLFREHIYKIILSLHRETKVSKTVLWENISVYIFWVYELLIEENPDLREQALSDYRYIFQQAEGANFGPYKANPLASFDSEKVKIEEYDTMIRIRKTCCYSYMMLKDSEGAHCKTCPVKCKLLKSQLKKEANV</sequence>